<comment type="caution">
    <text evidence="1">The sequence shown here is derived from an EMBL/GenBank/DDBJ whole genome shotgun (WGS) entry which is preliminary data.</text>
</comment>
<name>A0A9P9E214_9HYPO</name>
<evidence type="ECO:0000313" key="1">
    <source>
        <dbReference type="EMBL" id="KAH7129209.1"/>
    </source>
</evidence>
<dbReference type="EMBL" id="JAGMUV010000018">
    <property type="protein sequence ID" value="KAH7129209.1"/>
    <property type="molecule type" value="Genomic_DNA"/>
</dbReference>
<organism evidence="1 2">
    <name type="scientific">Dactylonectria macrodidyma</name>
    <dbReference type="NCBI Taxonomy" id="307937"/>
    <lineage>
        <taxon>Eukaryota</taxon>
        <taxon>Fungi</taxon>
        <taxon>Dikarya</taxon>
        <taxon>Ascomycota</taxon>
        <taxon>Pezizomycotina</taxon>
        <taxon>Sordariomycetes</taxon>
        <taxon>Hypocreomycetidae</taxon>
        <taxon>Hypocreales</taxon>
        <taxon>Nectriaceae</taxon>
        <taxon>Dactylonectria</taxon>
    </lineage>
</organism>
<reference evidence="1" key="1">
    <citation type="journal article" date="2021" name="Nat. Commun.">
        <title>Genetic determinants of endophytism in the Arabidopsis root mycobiome.</title>
        <authorList>
            <person name="Mesny F."/>
            <person name="Miyauchi S."/>
            <person name="Thiergart T."/>
            <person name="Pickel B."/>
            <person name="Atanasova L."/>
            <person name="Karlsson M."/>
            <person name="Huettel B."/>
            <person name="Barry K.W."/>
            <person name="Haridas S."/>
            <person name="Chen C."/>
            <person name="Bauer D."/>
            <person name="Andreopoulos W."/>
            <person name="Pangilinan J."/>
            <person name="LaButti K."/>
            <person name="Riley R."/>
            <person name="Lipzen A."/>
            <person name="Clum A."/>
            <person name="Drula E."/>
            <person name="Henrissat B."/>
            <person name="Kohler A."/>
            <person name="Grigoriev I.V."/>
            <person name="Martin F.M."/>
            <person name="Hacquard S."/>
        </authorList>
    </citation>
    <scope>NUCLEOTIDE SEQUENCE</scope>
    <source>
        <strain evidence="1">MPI-CAGE-AT-0147</strain>
    </source>
</reference>
<dbReference type="OrthoDB" id="10636262at2759"/>
<sequence>MRYVSIHRKQLESIRLSIDRPTTSSTALALADVDASIQGKKAGTLKVFCDLVAKPLSEAHLTLQQTRLSMVKDDYKAEDLDNDEDPVANVSPREARLWCQLNTHEFHHKLNAANGNGELLEFMSKS</sequence>
<gene>
    <name evidence="1" type="ORF">EDB81DRAFT_764359</name>
</gene>
<keyword evidence="2" id="KW-1185">Reference proteome</keyword>
<proteinExistence type="predicted"/>
<dbReference type="Proteomes" id="UP000738349">
    <property type="component" value="Unassembled WGS sequence"/>
</dbReference>
<evidence type="ECO:0000313" key="2">
    <source>
        <dbReference type="Proteomes" id="UP000738349"/>
    </source>
</evidence>
<dbReference type="AlphaFoldDB" id="A0A9P9E214"/>
<protein>
    <submittedName>
        <fullName evidence="1">Uncharacterized protein</fullName>
    </submittedName>
</protein>
<accession>A0A9P9E214</accession>